<gene>
    <name evidence="1" type="ORF">G5714_018009</name>
</gene>
<accession>A0A7J6C2R6</accession>
<comment type="caution">
    <text evidence="1">The sequence shown here is derived from an EMBL/GenBank/DDBJ whole genome shotgun (WGS) entry which is preliminary data.</text>
</comment>
<dbReference type="EMBL" id="JAAMOB010000018">
    <property type="protein sequence ID" value="KAF4101577.1"/>
    <property type="molecule type" value="Genomic_DNA"/>
</dbReference>
<reference evidence="1 2" key="1">
    <citation type="submission" date="2020-04" db="EMBL/GenBank/DDBJ databases">
        <title>Chromosome-level genome assembly of a cyprinid fish Onychostoma macrolepis by integration of Nanopore Sequencing, Bionano and Hi-C technology.</title>
        <authorList>
            <person name="Wang D."/>
        </authorList>
    </citation>
    <scope>NUCLEOTIDE SEQUENCE [LARGE SCALE GENOMIC DNA]</scope>
    <source>
        <strain evidence="1">SWU-2019</strain>
        <tissue evidence="1">Muscle</tissue>
    </source>
</reference>
<organism evidence="1 2">
    <name type="scientific">Onychostoma macrolepis</name>
    <dbReference type="NCBI Taxonomy" id="369639"/>
    <lineage>
        <taxon>Eukaryota</taxon>
        <taxon>Metazoa</taxon>
        <taxon>Chordata</taxon>
        <taxon>Craniata</taxon>
        <taxon>Vertebrata</taxon>
        <taxon>Euteleostomi</taxon>
        <taxon>Actinopterygii</taxon>
        <taxon>Neopterygii</taxon>
        <taxon>Teleostei</taxon>
        <taxon>Ostariophysi</taxon>
        <taxon>Cypriniformes</taxon>
        <taxon>Cyprinidae</taxon>
        <taxon>Acrossocheilinae</taxon>
        <taxon>Onychostoma</taxon>
    </lineage>
</organism>
<evidence type="ECO:0000313" key="1">
    <source>
        <dbReference type="EMBL" id="KAF4101577.1"/>
    </source>
</evidence>
<dbReference type="AlphaFoldDB" id="A0A7J6C2R6"/>
<name>A0A7J6C2R6_9TELE</name>
<dbReference type="Proteomes" id="UP000579812">
    <property type="component" value="Unassembled WGS sequence"/>
</dbReference>
<proteinExistence type="predicted"/>
<evidence type="ECO:0000313" key="2">
    <source>
        <dbReference type="Proteomes" id="UP000579812"/>
    </source>
</evidence>
<protein>
    <submittedName>
        <fullName evidence="1">Uncharacterized protein</fullName>
    </submittedName>
</protein>
<sequence length="135" mass="15424">MVFMEFYRILSQQIKDSDDDYSFHHLDIGIILIEHEGDVLSSSLRLNPASLKIIIEGDFVMDSIEDLSKAMCILKPAPQTPLRTHFTVHHQQSDSTYEEHDVGDHGEELRTLQDALANHKQDINLKLQLEVQGVD</sequence>
<keyword evidence="2" id="KW-1185">Reference proteome</keyword>